<feature type="transmembrane region" description="Helical" evidence="1">
    <location>
        <begin position="46"/>
        <end position="65"/>
    </location>
</feature>
<evidence type="ECO:0000313" key="2">
    <source>
        <dbReference type="EMBL" id="TCD13222.1"/>
    </source>
</evidence>
<dbReference type="EMBL" id="SJST01000006">
    <property type="protein sequence ID" value="TCD13222.1"/>
    <property type="molecule type" value="Genomic_DNA"/>
</dbReference>
<dbReference type="Proteomes" id="UP000291301">
    <property type="component" value="Unassembled WGS sequence"/>
</dbReference>
<evidence type="ECO:0000313" key="3">
    <source>
        <dbReference type="Proteomes" id="UP000291301"/>
    </source>
</evidence>
<comment type="caution">
    <text evidence="2">The sequence shown here is derived from an EMBL/GenBank/DDBJ whole genome shotgun (WGS) entry which is preliminary data.</text>
</comment>
<dbReference type="Pfam" id="PF05437">
    <property type="entry name" value="AzlD"/>
    <property type="match status" value="1"/>
</dbReference>
<keyword evidence="1" id="KW-0812">Transmembrane</keyword>
<dbReference type="InterPro" id="IPR008407">
    <property type="entry name" value="Brnchd-chn_aa_trnsp_AzlD"/>
</dbReference>
<accession>A0A4R0PAE6</accession>
<protein>
    <submittedName>
        <fullName evidence="2">AzlD domain-containing protein</fullName>
    </submittedName>
</protein>
<feature type="transmembrane region" description="Helical" evidence="1">
    <location>
        <begin position="71"/>
        <end position="90"/>
    </location>
</feature>
<proteinExistence type="predicted"/>
<feature type="transmembrane region" description="Helical" evidence="1">
    <location>
        <begin position="97"/>
        <end position="115"/>
    </location>
</feature>
<evidence type="ECO:0000256" key="1">
    <source>
        <dbReference type="SAM" id="Phobius"/>
    </source>
</evidence>
<organism evidence="2 3">
    <name type="scientific">Oricola cellulosilytica</name>
    <dbReference type="NCBI Taxonomy" id="1429082"/>
    <lineage>
        <taxon>Bacteria</taxon>
        <taxon>Pseudomonadati</taxon>
        <taxon>Pseudomonadota</taxon>
        <taxon>Alphaproteobacteria</taxon>
        <taxon>Hyphomicrobiales</taxon>
        <taxon>Ahrensiaceae</taxon>
        <taxon>Oricola</taxon>
    </lineage>
</organism>
<dbReference type="OrthoDB" id="7855510at2"/>
<sequence>MTYVSLDAWWWPFVFILFAGWLATDIWRFAGVLLGRKLSDTSDAFILVRSVATALVAAVIARLILFPSGALGETTLLLRVGAAAIGFLAFMAGGQRIGVGVGVSLVVLLGGMAAGY</sequence>
<keyword evidence="1" id="KW-1133">Transmembrane helix</keyword>
<gene>
    <name evidence="2" type="ORF">E0D97_14580</name>
</gene>
<feature type="transmembrane region" description="Helical" evidence="1">
    <location>
        <begin position="12"/>
        <end position="34"/>
    </location>
</feature>
<name>A0A4R0PAE6_9HYPH</name>
<keyword evidence="1" id="KW-0472">Membrane</keyword>
<reference evidence="2 3" key="1">
    <citation type="journal article" date="2015" name="Antonie Van Leeuwenhoek">
        <title>Oricola cellulosilytica gen. nov., sp. nov., a cellulose-degrading bacterium of the family Phyllobacteriaceae isolated from surface seashore water, and emended descriptions of Mesorhizobium loti and Phyllobacterium myrsinacearum.</title>
        <authorList>
            <person name="Hameed A."/>
            <person name="Shahina M."/>
            <person name="Lai W.A."/>
            <person name="Lin S.Y."/>
            <person name="Young L.S."/>
            <person name="Liu Y.C."/>
            <person name="Hsu Y.H."/>
            <person name="Young C.C."/>
        </authorList>
    </citation>
    <scope>NUCLEOTIDE SEQUENCE [LARGE SCALE GENOMIC DNA]</scope>
    <source>
        <strain evidence="2 3">KCTC 52183</strain>
    </source>
</reference>
<keyword evidence="3" id="KW-1185">Reference proteome</keyword>
<dbReference type="AlphaFoldDB" id="A0A4R0PAE6"/>
<dbReference type="RefSeq" id="WP_131570230.1">
    <property type="nucleotide sequence ID" value="NZ_JAINFK010000005.1"/>
</dbReference>